<gene>
    <name evidence="1" type="ORF">CICLE_v10003245mg</name>
</gene>
<dbReference type="InParanoid" id="V4T6K1"/>
<evidence type="ECO:0000313" key="1">
    <source>
        <dbReference type="EMBL" id="ESR45141.1"/>
    </source>
</evidence>
<evidence type="ECO:0000313" key="2">
    <source>
        <dbReference type="Proteomes" id="UP000030687"/>
    </source>
</evidence>
<reference evidence="1 2" key="1">
    <citation type="submission" date="2013-10" db="EMBL/GenBank/DDBJ databases">
        <authorList>
            <consortium name="International Citrus Genome Consortium"/>
            <person name="Jenkins J."/>
            <person name="Schmutz J."/>
            <person name="Prochnik S."/>
            <person name="Rokhsar D."/>
            <person name="Gmitter F."/>
            <person name="Ollitrault P."/>
            <person name="Machado M."/>
            <person name="Talon M."/>
            <person name="Wincker P."/>
            <person name="Jaillon O."/>
            <person name="Morgante M."/>
        </authorList>
    </citation>
    <scope>NUCLEOTIDE SEQUENCE</scope>
    <source>
        <strain evidence="2">cv. Clemenules</strain>
    </source>
</reference>
<protein>
    <submittedName>
        <fullName evidence="1">Uncharacterized protein</fullName>
    </submittedName>
</protein>
<sequence length="92" mass="10805">MFQLRKELGVGNIVQVTTADNFHKFALSEYTLMFMVFLCVIRLSCSRNCSFIQEYFKIRFSRLISSTLLRTFLRPRIRLAKELLPLLLLGKV</sequence>
<keyword evidence="2" id="KW-1185">Reference proteome</keyword>
<dbReference type="AlphaFoldDB" id="V4T6K1"/>
<proteinExistence type="predicted"/>
<organism evidence="1 2">
    <name type="scientific">Citrus clementina</name>
    <name type="common">Clementine</name>
    <name type="synonym">Citrus deliciosa x Citrus sinensis</name>
    <dbReference type="NCBI Taxonomy" id="85681"/>
    <lineage>
        <taxon>Eukaryota</taxon>
        <taxon>Viridiplantae</taxon>
        <taxon>Streptophyta</taxon>
        <taxon>Embryophyta</taxon>
        <taxon>Tracheophyta</taxon>
        <taxon>Spermatophyta</taxon>
        <taxon>Magnoliopsida</taxon>
        <taxon>eudicotyledons</taxon>
        <taxon>Gunneridae</taxon>
        <taxon>Pentapetalae</taxon>
        <taxon>rosids</taxon>
        <taxon>malvids</taxon>
        <taxon>Sapindales</taxon>
        <taxon>Rutaceae</taxon>
        <taxon>Aurantioideae</taxon>
        <taxon>Citrus</taxon>
    </lineage>
</organism>
<accession>V4T6K1</accession>
<dbReference type="Gramene" id="ESR45141">
    <property type="protein sequence ID" value="ESR45141"/>
    <property type="gene ID" value="CICLE_v10003245mg"/>
</dbReference>
<name>V4T6K1_CITCL</name>
<dbReference type="KEGG" id="cic:CICLE_v10003245mg"/>
<dbReference type="EMBL" id="KI536799">
    <property type="protein sequence ID" value="ESR45141.1"/>
    <property type="molecule type" value="Genomic_DNA"/>
</dbReference>
<dbReference type="Proteomes" id="UP000030687">
    <property type="component" value="Unassembled WGS sequence"/>
</dbReference>